<sequence length="181" mass="19723">MLAAFRTTTTRAVTFNAPRPFRAGIRRPCFAVAARTFYHATAEFTKLGSGGTLVTEEVSIRVGDPEEAYICVPTEVGYALQASGPLTNSSSALSKRLDRFALTYFHDTRHFALDLSPGCPRLVIPQQLPRQSTANTSPATLYLYGLMHQIALDGTPDAEFAEIASTILPDLGVVLDRLKDM</sequence>
<protein>
    <submittedName>
        <fullName evidence="1">Uncharacterized protein</fullName>
    </submittedName>
</protein>
<reference evidence="1" key="1">
    <citation type="journal article" date="2020" name="Stud. Mycol.">
        <title>101 Dothideomycetes genomes: a test case for predicting lifestyles and emergence of pathogens.</title>
        <authorList>
            <person name="Haridas S."/>
            <person name="Albert R."/>
            <person name="Binder M."/>
            <person name="Bloem J."/>
            <person name="Labutti K."/>
            <person name="Salamov A."/>
            <person name="Andreopoulos B."/>
            <person name="Baker S."/>
            <person name="Barry K."/>
            <person name="Bills G."/>
            <person name="Bluhm B."/>
            <person name="Cannon C."/>
            <person name="Castanera R."/>
            <person name="Culley D."/>
            <person name="Daum C."/>
            <person name="Ezra D."/>
            <person name="Gonzalez J."/>
            <person name="Henrissat B."/>
            <person name="Kuo A."/>
            <person name="Liang C."/>
            <person name="Lipzen A."/>
            <person name="Lutzoni F."/>
            <person name="Magnuson J."/>
            <person name="Mondo S."/>
            <person name="Nolan M."/>
            <person name="Ohm R."/>
            <person name="Pangilinan J."/>
            <person name="Park H.-J."/>
            <person name="Ramirez L."/>
            <person name="Alfaro M."/>
            <person name="Sun H."/>
            <person name="Tritt A."/>
            <person name="Yoshinaga Y."/>
            <person name="Zwiers L.-H."/>
            <person name="Turgeon B."/>
            <person name="Goodwin S."/>
            <person name="Spatafora J."/>
            <person name="Crous P."/>
            <person name="Grigoriev I."/>
        </authorList>
    </citation>
    <scope>NUCLEOTIDE SEQUENCE</scope>
    <source>
        <strain evidence="1">CBS 109.77</strain>
    </source>
</reference>
<dbReference type="OrthoDB" id="5330139at2759"/>
<evidence type="ECO:0000313" key="2">
    <source>
        <dbReference type="Proteomes" id="UP000799757"/>
    </source>
</evidence>
<dbReference type="Proteomes" id="UP000799757">
    <property type="component" value="Unassembled WGS sequence"/>
</dbReference>
<name>A0A6A6WXI0_9PLEO</name>
<dbReference type="EMBL" id="MU002202">
    <property type="protein sequence ID" value="KAF2788604.1"/>
    <property type="molecule type" value="Genomic_DNA"/>
</dbReference>
<keyword evidence="2" id="KW-1185">Reference proteome</keyword>
<accession>A0A6A6WXI0</accession>
<proteinExistence type="predicted"/>
<organism evidence="1 2">
    <name type="scientific">Melanomma pulvis-pyrius CBS 109.77</name>
    <dbReference type="NCBI Taxonomy" id="1314802"/>
    <lineage>
        <taxon>Eukaryota</taxon>
        <taxon>Fungi</taxon>
        <taxon>Dikarya</taxon>
        <taxon>Ascomycota</taxon>
        <taxon>Pezizomycotina</taxon>
        <taxon>Dothideomycetes</taxon>
        <taxon>Pleosporomycetidae</taxon>
        <taxon>Pleosporales</taxon>
        <taxon>Melanommataceae</taxon>
        <taxon>Melanomma</taxon>
    </lineage>
</organism>
<gene>
    <name evidence="1" type="ORF">K505DRAFT_314615</name>
</gene>
<dbReference type="AlphaFoldDB" id="A0A6A6WXI0"/>
<evidence type="ECO:0000313" key="1">
    <source>
        <dbReference type="EMBL" id="KAF2788604.1"/>
    </source>
</evidence>